<dbReference type="InterPro" id="IPR027795">
    <property type="entry name" value="CASTOR_ACT_dom"/>
</dbReference>
<protein>
    <recommendedName>
        <fullName evidence="5">Aspartate kinase</fullName>
    </recommendedName>
</protein>
<evidence type="ECO:0000313" key="4">
    <source>
        <dbReference type="Proteomes" id="UP000535890"/>
    </source>
</evidence>
<name>A0A7Y9J5D8_9PSEU</name>
<organism evidence="3 4">
    <name type="scientific">Actinomycetospora corticicola</name>
    <dbReference type="NCBI Taxonomy" id="663602"/>
    <lineage>
        <taxon>Bacteria</taxon>
        <taxon>Bacillati</taxon>
        <taxon>Actinomycetota</taxon>
        <taxon>Actinomycetes</taxon>
        <taxon>Pseudonocardiales</taxon>
        <taxon>Pseudonocardiaceae</taxon>
        <taxon>Actinomycetospora</taxon>
    </lineage>
</organism>
<dbReference type="Pfam" id="PF10000">
    <property type="entry name" value="ACT_3"/>
    <property type="match status" value="1"/>
</dbReference>
<comment type="caution">
    <text evidence="3">The sequence shown here is derived from an EMBL/GenBank/DDBJ whole genome shotgun (WGS) entry which is preliminary data.</text>
</comment>
<feature type="domain" description="DUF2241" evidence="1">
    <location>
        <begin position="2"/>
        <end position="66"/>
    </location>
</feature>
<dbReference type="InterPro" id="IPR018717">
    <property type="entry name" value="DUF2241"/>
</dbReference>
<reference evidence="3 4" key="1">
    <citation type="submission" date="2020-07" db="EMBL/GenBank/DDBJ databases">
        <title>Sequencing the genomes of 1000 actinobacteria strains.</title>
        <authorList>
            <person name="Klenk H.-P."/>
        </authorList>
    </citation>
    <scope>NUCLEOTIDE SEQUENCE [LARGE SCALE GENOMIC DNA]</scope>
    <source>
        <strain evidence="3 4">DSM 45772</strain>
    </source>
</reference>
<dbReference type="Pfam" id="PF13840">
    <property type="entry name" value="ACT_7"/>
    <property type="match status" value="1"/>
</dbReference>
<evidence type="ECO:0000259" key="1">
    <source>
        <dbReference type="Pfam" id="PF10000"/>
    </source>
</evidence>
<feature type="domain" description="CASTOR ACT" evidence="2">
    <location>
        <begin position="68"/>
        <end position="125"/>
    </location>
</feature>
<dbReference type="EMBL" id="JACCBN010000001">
    <property type="protein sequence ID" value="NYD36022.1"/>
    <property type="molecule type" value="Genomic_DNA"/>
</dbReference>
<evidence type="ECO:0000259" key="2">
    <source>
        <dbReference type="Pfam" id="PF13840"/>
    </source>
</evidence>
<dbReference type="Proteomes" id="UP000535890">
    <property type="component" value="Unassembled WGS sequence"/>
</dbReference>
<dbReference type="PANTHER" id="PTHR39199">
    <property type="entry name" value="BLR5128 PROTEIN"/>
    <property type="match status" value="1"/>
</dbReference>
<dbReference type="RefSeq" id="WP_179793760.1">
    <property type="nucleotide sequence ID" value="NZ_BAABHP010000007.1"/>
</dbReference>
<dbReference type="InterPro" id="IPR045865">
    <property type="entry name" value="ACT-like_dom_sf"/>
</dbReference>
<accession>A0A7Y9J5D8</accession>
<dbReference type="Gene3D" id="3.30.2130.10">
    <property type="entry name" value="VC0802-like"/>
    <property type="match status" value="1"/>
</dbReference>
<dbReference type="PANTHER" id="PTHR39199:SF1">
    <property type="entry name" value="BLR5128 PROTEIN"/>
    <property type="match status" value="1"/>
</dbReference>
<proteinExistence type="predicted"/>
<evidence type="ECO:0008006" key="5">
    <source>
        <dbReference type="Google" id="ProtNLM"/>
    </source>
</evidence>
<keyword evidence="4" id="KW-1185">Reference proteome</keyword>
<dbReference type="SUPFAM" id="SSF55021">
    <property type="entry name" value="ACT-like"/>
    <property type="match status" value="2"/>
</dbReference>
<gene>
    <name evidence="3" type="ORF">BJ983_002124</name>
</gene>
<sequence>MTGSTDLAQMLATLDVVVRDGTFVYATVPAGHPATARAHAVVVEDEGVTLVLRSTDAEEFDVSATFDAAWLTLTVHSALEAVGLTAAFSRTLGDAGIPCNVLAGFHHDHLLVPVDHRDRALAVLRALRDDAREPRGAGGRPGR</sequence>
<evidence type="ECO:0000313" key="3">
    <source>
        <dbReference type="EMBL" id="NYD36022.1"/>
    </source>
</evidence>
<dbReference type="AlphaFoldDB" id="A0A7Y9J5D8"/>